<dbReference type="Pfam" id="PF13426">
    <property type="entry name" value="PAS_9"/>
    <property type="match status" value="1"/>
</dbReference>
<dbReference type="GO" id="GO:0003677">
    <property type="term" value="F:DNA binding"/>
    <property type="evidence" value="ECO:0007669"/>
    <property type="project" value="UniProtKB-KW"/>
</dbReference>
<dbReference type="PROSITE" id="PS00622">
    <property type="entry name" value="HTH_LUXR_1"/>
    <property type="match status" value="1"/>
</dbReference>
<dbReference type="PATRIC" id="fig|1229205.11.peg.2193"/>
<feature type="domain" description="HTH luxR-type" evidence="5">
    <location>
        <begin position="316"/>
        <end position="381"/>
    </location>
</feature>
<dbReference type="Pfam" id="PF13565">
    <property type="entry name" value="HTH_32"/>
    <property type="match status" value="1"/>
</dbReference>
<dbReference type="Gene3D" id="1.10.10.10">
    <property type="entry name" value="Winged helix-like DNA-binding domain superfamily/Winged helix DNA-binding domain"/>
    <property type="match status" value="1"/>
</dbReference>
<dbReference type="STRING" id="1229205.BUPH_02482"/>
<dbReference type="InterPro" id="IPR000792">
    <property type="entry name" value="Tscrpt_reg_LuxR_C"/>
</dbReference>
<dbReference type="AlphaFoldDB" id="K0DRI3"/>
<name>K0DRI3_9BURK</name>
<dbReference type="CDD" id="cd06170">
    <property type="entry name" value="LuxR_C_like"/>
    <property type="match status" value="1"/>
</dbReference>
<dbReference type="HOGENOM" id="CLU_726990_0_0_4"/>
<dbReference type="PANTHER" id="PTHR44688">
    <property type="entry name" value="DNA-BINDING TRANSCRIPTIONAL ACTIVATOR DEVR_DOSR"/>
    <property type="match status" value="1"/>
</dbReference>
<dbReference type="Proteomes" id="UP000010105">
    <property type="component" value="Chromosome 1"/>
</dbReference>
<organism evidence="6 7">
    <name type="scientific">Paraburkholderia phenoliruptrix BR3459a</name>
    <dbReference type="NCBI Taxonomy" id="1229205"/>
    <lineage>
        <taxon>Bacteria</taxon>
        <taxon>Pseudomonadati</taxon>
        <taxon>Pseudomonadota</taxon>
        <taxon>Betaproteobacteria</taxon>
        <taxon>Burkholderiales</taxon>
        <taxon>Burkholderiaceae</taxon>
        <taxon>Paraburkholderia</taxon>
    </lineage>
</organism>
<dbReference type="PRINTS" id="PR00038">
    <property type="entry name" value="HTHLUXR"/>
</dbReference>
<dbReference type="SUPFAM" id="SSF55785">
    <property type="entry name" value="PYP-like sensor domain (PAS domain)"/>
    <property type="match status" value="1"/>
</dbReference>
<evidence type="ECO:0000313" key="7">
    <source>
        <dbReference type="Proteomes" id="UP000010105"/>
    </source>
</evidence>
<protein>
    <submittedName>
        <fullName evidence="6">LuxR family transcriptional regulator</fullName>
    </submittedName>
</protein>
<dbReference type="NCBIfam" id="TIGR00229">
    <property type="entry name" value="sensory_box"/>
    <property type="match status" value="1"/>
</dbReference>
<dbReference type="Gene3D" id="3.30.450.20">
    <property type="entry name" value="PAS domain"/>
    <property type="match status" value="1"/>
</dbReference>
<accession>K0DRI3</accession>
<dbReference type="EMBL" id="CP003863">
    <property type="protein sequence ID" value="AFT86049.1"/>
    <property type="molecule type" value="Genomic_DNA"/>
</dbReference>
<sequence>MRRKFVSQFSVPAVDTRTMNKGARTPRGRPKAQLILGPGEREALLLLAQCDNDPAMALRAKIIVACSDGLENSAVAQRMNITAHTVSKWRSRFLARRLEGLSDMPRSGAPRRIDDATIQAIVAQKGVSRSRTRGIRGVAREVNVSPSSVARIWRSSNRQTLHAGDKQHSSSGKGSNSPIFTTDVEPSKEIGAAPAHVDEYPLGDLAMAFRMAPVGLLVSRQRVIVSCNQVFSDTFGYSPERLAGRSLECLYPSHEEFQHIGERAVAVMRETGFYADERIMRKADGSLFWCHVSGRSINRSNPFAAAIWCFEDISAVRRVASDLTPREREVAQLLVTGRSSKHIARELSISHRTVEAHRARLMRKYGVTTTSELIGRLIGRH</sequence>
<evidence type="ECO:0000256" key="3">
    <source>
        <dbReference type="ARBA" id="ARBA00023163"/>
    </source>
</evidence>
<dbReference type="InterPro" id="IPR036388">
    <property type="entry name" value="WH-like_DNA-bd_sf"/>
</dbReference>
<dbReference type="SUPFAM" id="SSF46689">
    <property type="entry name" value="Homeodomain-like"/>
    <property type="match status" value="1"/>
</dbReference>
<dbReference type="SMART" id="SM00421">
    <property type="entry name" value="HTH_LUXR"/>
    <property type="match status" value="1"/>
</dbReference>
<gene>
    <name evidence="6" type="ORF">BUPH_02482</name>
</gene>
<dbReference type="eggNOG" id="COG3415">
    <property type="taxonomic scope" value="Bacteria"/>
</dbReference>
<dbReference type="PROSITE" id="PS50043">
    <property type="entry name" value="HTH_LUXR_2"/>
    <property type="match status" value="1"/>
</dbReference>
<dbReference type="Pfam" id="PF00196">
    <property type="entry name" value="GerE"/>
    <property type="match status" value="1"/>
</dbReference>
<evidence type="ECO:0000259" key="5">
    <source>
        <dbReference type="PROSITE" id="PS50043"/>
    </source>
</evidence>
<evidence type="ECO:0000256" key="2">
    <source>
        <dbReference type="ARBA" id="ARBA00023125"/>
    </source>
</evidence>
<feature type="region of interest" description="Disordered" evidence="4">
    <location>
        <begin position="156"/>
        <end position="183"/>
    </location>
</feature>
<keyword evidence="2" id="KW-0238">DNA-binding</keyword>
<dbReference type="KEGG" id="bpx:BUPH_02482"/>
<dbReference type="CDD" id="cd00130">
    <property type="entry name" value="PAS"/>
    <property type="match status" value="1"/>
</dbReference>
<proteinExistence type="predicted"/>
<evidence type="ECO:0000313" key="6">
    <source>
        <dbReference type="EMBL" id="AFT86049.1"/>
    </source>
</evidence>
<dbReference type="GO" id="GO:0006355">
    <property type="term" value="P:regulation of DNA-templated transcription"/>
    <property type="evidence" value="ECO:0007669"/>
    <property type="project" value="InterPro"/>
</dbReference>
<dbReference type="InterPro" id="IPR009057">
    <property type="entry name" value="Homeodomain-like_sf"/>
</dbReference>
<dbReference type="PANTHER" id="PTHR44688:SF16">
    <property type="entry name" value="DNA-BINDING TRANSCRIPTIONAL ACTIVATOR DEVR_DOSR"/>
    <property type="match status" value="1"/>
</dbReference>
<dbReference type="eggNOG" id="COG4566">
    <property type="taxonomic scope" value="Bacteria"/>
</dbReference>
<reference evidence="6 7" key="1">
    <citation type="journal article" date="2012" name="J. Bacteriol.">
        <title>Complete Genome Sequence of Burkholderia phenoliruptrix BR3459a (CLA1), a Heat-Tolerant, Nitrogen-Fixing Symbiont of Mimosa flocculosa.</title>
        <authorList>
            <person name="de Oliveira Cunha C."/>
            <person name="Goda Zuleta L.F."/>
            <person name="Paula de Almeida L.G."/>
            <person name="Prioli Ciapina L."/>
            <person name="Lustrino Borges W."/>
            <person name="Pitard R.M."/>
            <person name="Baldani J.I."/>
            <person name="Straliotto R."/>
            <person name="de Faria S.M."/>
            <person name="Hungria M."/>
            <person name="Sousa Cavada B."/>
            <person name="Mercante F.M."/>
            <person name="Ribeiro de Vasconcelos A.T."/>
        </authorList>
    </citation>
    <scope>NUCLEOTIDE SEQUENCE [LARGE SCALE GENOMIC DNA]</scope>
    <source>
        <strain evidence="6 7">BR3459a</strain>
    </source>
</reference>
<evidence type="ECO:0000256" key="1">
    <source>
        <dbReference type="ARBA" id="ARBA00023015"/>
    </source>
</evidence>
<keyword evidence="1" id="KW-0805">Transcription regulation</keyword>
<feature type="compositionally biased region" description="Polar residues" evidence="4">
    <location>
        <begin position="169"/>
        <end position="180"/>
    </location>
</feature>
<dbReference type="SUPFAM" id="SSF46894">
    <property type="entry name" value="C-terminal effector domain of the bipartite response regulators"/>
    <property type="match status" value="1"/>
</dbReference>
<dbReference type="InterPro" id="IPR016032">
    <property type="entry name" value="Sig_transdc_resp-reg_C-effctor"/>
</dbReference>
<dbReference type="InterPro" id="IPR000014">
    <property type="entry name" value="PAS"/>
</dbReference>
<keyword evidence="3" id="KW-0804">Transcription</keyword>
<dbReference type="InterPro" id="IPR035965">
    <property type="entry name" value="PAS-like_dom_sf"/>
</dbReference>
<evidence type="ECO:0000256" key="4">
    <source>
        <dbReference type="SAM" id="MobiDB-lite"/>
    </source>
</evidence>